<evidence type="ECO:0000256" key="1">
    <source>
        <dbReference type="ARBA" id="ARBA00004477"/>
    </source>
</evidence>
<feature type="transmembrane region" description="Helical" evidence="9">
    <location>
        <begin position="226"/>
        <end position="244"/>
    </location>
</feature>
<evidence type="ECO:0000313" key="11">
    <source>
        <dbReference type="EMBL" id="KDN52435.1"/>
    </source>
</evidence>
<dbReference type="FunCoup" id="A0A066WP93">
    <property type="interactions" value="260"/>
</dbReference>
<feature type="transmembrane region" description="Helical" evidence="9">
    <location>
        <begin position="193"/>
        <end position="214"/>
    </location>
</feature>
<dbReference type="OMA" id="ADDCPCY"/>
<organism evidence="11 12">
    <name type="scientific">Tilletiaria anomala (strain ATCC 24038 / CBS 436.72 / UBC 951)</name>
    <dbReference type="NCBI Taxonomy" id="1037660"/>
    <lineage>
        <taxon>Eukaryota</taxon>
        <taxon>Fungi</taxon>
        <taxon>Dikarya</taxon>
        <taxon>Basidiomycota</taxon>
        <taxon>Ustilaginomycotina</taxon>
        <taxon>Exobasidiomycetes</taxon>
        <taxon>Georgefischeriales</taxon>
        <taxon>Tilletiariaceae</taxon>
        <taxon>Tilletiaria</taxon>
    </lineage>
</organism>
<dbReference type="InParanoid" id="A0A066WP93"/>
<dbReference type="HOGENOM" id="CLU_019266_0_0_1"/>
<keyword evidence="5 9" id="KW-1133">Transmembrane helix</keyword>
<feature type="transmembrane region" description="Helical" evidence="9">
    <location>
        <begin position="87"/>
        <end position="106"/>
    </location>
</feature>
<dbReference type="OrthoDB" id="301434at2759"/>
<feature type="region of interest" description="Disordered" evidence="8">
    <location>
        <begin position="368"/>
        <end position="446"/>
    </location>
</feature>
<comment type="caution">
    <text evidence="11">The sequence shown here is derived from an EMBL/GenBank/DDBJ whole genome shotgun (WGS) entry which is preliminary data.</text>
</comment>
<dbReference type="PANTHER" id="PTHR14969:SF28">
    <property type="entry name" value="DIHYDROSPHINGOSINE 1-PHOSPHATE PHOSPHATASE LCB3-RELATED"/>
    <property type="match status" value="1"/>
</dbReference>
<evidence type="ECO:0000256" key="9">
    <source>
        <dbReference type="SAM" id="Phobius"/>
    </source>
</evidence>
<feature type="transmembrane region" description="Helical" evidence="9">
    <location>
        <begin position="60"/>
        <end position="81"/>
    </location>
</feature>
<comment type="subcellular location">
    <subcellularLocation>
        <location evidence="1">Endoplasmic reticulum membrane</location>
        <topology evidence="1">Multi-pass membrane protein</topology>
    </subcellularLocation>
</comment>
<name>A0A066WP93_TILAU</name>
<dbReference type="PANTHER" id="PTHR14969">
    <property type="entry name" value="SPHINGOSINE-1-PHOSPHATE PHOSPHOHYDROLASE"/>
    <property type="match status" value="1"/>
</dbReference>
<dbReference type="GO" id="GO:0042392">
    <property type="term" value="F:sphingosine-1-phosphate phosphatase activity"/>
    <property type="evidence" value="ECO:0007669"/>
    <property type="project" value="TreeGrafter"/>
</dbReference>
<dbReference type="RefSeq" id="XP_013245284.1">
    <property type="nucleotide sequence ID" value="XM_013389830.1"/>
</dbReference>
<evidence type="ECO:0000256" key="3">
    <source>
        <dbReference type="ARBA" id="ARBA00022801"/>
    </source>
</evidence>
<protein>
    <submittedName>
        <fullName evidence="11">PAP2-domain-containing protein</fullName>
    </submittedName>
</protein>
<keyword evidence="12" id="KW-1185">Reference proteome</keyword>
<dbReference type="CDD" id="cd03388">
    <property type="entry name" value="PAP2_SPPase1"/>
    <property type="match status" value="1"/>
</dbReference>
<proteinExistence type="inferred from homology"/>
<keyword evidence="4" id="KW-0256">Endoplasmic reticulum</keyword>
<dbReference type="SMART" id="SM00014">
    <property type="entry name" value="acidPPc"/>
    <property type="match status" value="1"/>
</dbReference>
<dbReference type="Gene3D" id="1.20.144.10">
    <property type="entry name" value="Phosphatidic acid phosphatase type 2/haloperoxidase"/>
    <property type="match status" value="1"/>
</dbReference>
<keyword evidence="2 9" id="KW-0812">Transmembrane</keyword>
<evidence type="ECO:0000259" key="10">
    <source>
        <dbReference type="SMART" id="SM00014"/>
    </source>
</evidence>
<sequence length="516" mass="58093">MGKSVYNATDIGILEDEVYDRYLSKPIAMIRRLLMWSLRKEMPLLKWQQDKLRSRLRDRYFVYSSMLGTHSFFLIFIPMTFWLGSPYFGRGLINVLAFGVYLSSALKDWLCVPRPYSPPVTRLTIGTHHLEYGFPSTHSTNAVSIACYVYLWIRTLRDAFTGGVWSSYLWEAGLLYYVCSVVYGRIYSGMHSIVDCVAGSLLGLVIVLAQWAGFDKIEAFMIRSDWSVPFLVIPIGLLMVSIHPQPLDDCPCFEDAIAFIAVAMGVSVSRWVAANLGVMLVDDHPLNTYPQARTTPVIRLLPNGIFLVILTRLVTKTMCNIILPPIIRFFYETFGLILPRRHYVPATEYNKIPLANLRAVPSILDLPDTLTPTTEMGDDRRRSLLSPDSAYRRNGSISISSPSSSRVSSPGPLHERNAGSKRVDYKPANGSGVPAPITQSRPGSPTYVDPIAEKIAEALRLKDKQRRQEKEKNPVKHYDADVLTKVVVYFSIGFHATMSIPVLFERLGWNGQVVQA</sequence>
<evidence type="ECO:0000256" key="2">
    <source>
        <dbReference type="ARBA" id="ARBA00022692"/>
    </source>
</evidence>
<feature type="transmembrane region" description="Helical" evidence="9">
    <location>
        <begin position="297"/>
        <end position="315"/>
    </location>
</feature>
<dbReference type="GO" id="GO:0005789">
    <property type="term" value="C:endoplasmic reticulum membrane"/>
    <property type="evidence" value="ECO:0007669"/>
    <property type="project" value="UniProtKB-SubCell"/>
</dbReference>
<dbReference type="GeneID" id="25266823"/>
<dbReference type="SUPFAM" id="SSF48317">
    <property type="entry name" value="Acid phosphatase/Vanadium-dependent haloperoxidase"/>
    <property type="match status" value="1"/>
</dbReference>
<feature type="transmembrane region" description="Helical" evidence="9">
    <location>
        <begin position="165"/>
        <end position="186"/>
    </location>
</feature>
<feature type="transmembrane region" description="Helical" evidence="9">
    <location>
        <begin position="256"/>
        <end position="277"/>
    </location>
</feature>
<gene>
    <name evidence="11" type="ORF">K437DRAFT_277576</name>
</gene>
<dbReference type="InterPro" id="IPR036938">
    <property type="entry name" value="PAP2/HPO_sf"/>
</dbReference>
<dbReference type="InterPro" id="IPR000326">
    <property type="entry name" value="PAP2/HPO"/>
</dbReference>
<dbReference type="Proteomes" id="UP000027361">
    <property type="component" value="Unassembled WGS sequence"/>
</dbReference>
<dbReference type="STRING" id="1037660.A0A066WP93"/>
<evidence type="ECO:0000256" key="5">
    <source>
        <dbReference type="ARBA" id="ARBA00022989"/>
    </source>
</evidence>
<feature type="compositionally biased region" description="Low complexity" evidence="8">
    <location>
        <begin position="396"/>
        <end position="410"/>
    </location>
</feature>
<keyword evidence="3" id="KW-0378">Hydrolase</keyword>
<reference evidence="11 12" key="1">
    <citation type="submission" date="2014-05" db="EMBL/GenBank/DDBJ databases">
        <title>Draft genome sequence of a rare smut relative, Tilletiaria anomala UBC 951.</title>
        <authorList>
            <consortium name="DOE Joint Genome Institute"/>
            <person name="Toome M."/>
            <person name="Kuo A."/>
            <person name="Henrissat B."/>
            <person name="Lipzen A."/>
            <person name="Tritt A."/>
            <person name="Yoshinaga Y."/>
            <person name="Zane M."/>
            <person name="Barry K."/>
            <person name="Grigoriev I.V."/>
            <person name="Spatafora J.W."/>
            <person name="Aimea M.C."/>
        </authorList>
    </citation>
    <scope>NUCLEOTIDE SEQUENCE [LARGE SCALE GENOMIC DNA]</scope>
    <source>
        <strain evidence="11 12">UBC 951</strain>
    </source>
</reference>
<evidence type="ECO:0000313" key="12">
    <source>
        <dbReference type="Proteomes" id="UP000027361"/>
    </source>
</evidence>
<evidence type="ECO:0000256" key="6">
    <source>
        <dbReference type="ARBA" id="ARBA00023136"/>
    </source>
</evidence>
<accession>A0A066WP93</accession>
<comment type="similarity">
    <text evidence="7">Belongs to the type 2 lipid phosphate phosphatase family.</text>
</comment>
<evidence type="ECO:0000256" key="7">
    <source>
        <dbReference type="ARBA" id="ARBA00038324"/>
    </source>
</evidence>
<feature type="compositionally biased region" description="Basic and acidic residues" evidence="8">
    <location>
        <begin position="413"/>
        <end position="425"/>
    </location>
</feature>
<feature type="domain" description="Phosphatidic acid phosphatase type 2/haloperoxidase" evidence="10">
    <location>
        <begin position="90"/>
        <end position="211"/>
    </location>
</feature>
<evidence type="ECO:0000256" key="4">
    <source>
        <dbReference type="ARBA" id="ARBA00022824"/>
    </source>
</evidence>
<dbReference type="Pfam" id="PF01569">
    <property type="entry name" value="PAP2"/>
    <property type="match status" value="1"/>
</dbReference>
<keyword evidence="6 9" id="KW-0472">Membrane</keyword>
<dbReference type="AlphaFoldDB" id="A0A066WP93"/>
<evidence type="ECO:0000256" key="8">
    <source>
        <dbReference type="SAM" id="MobiDB-lite"/>
    </source>
</evidence>
<dbReference type="EMBL" id="JMSN01000010">
    <property type="protein sequence ID" value="KDN52435.1"/>
    <property type="molecule type" value="Genomic_DNA"/>
</dbReference>